<gene>
    <name evidence="2" type="ORF">LRS13_00280</name>
</gene>
<name>A0ABY5PH94_9ACTN</name>
<protein>
    <submittedName>
        <fullName evidence="2">Uncharacterized protein</fullName>
    </submittedName>
</protein>
<dbReference type="RefSeq" id="WP_353864500.1">
    <property type="nucleotide sequence ID" value="NZ_CP088295.1"/>
</dbReference>
<keyword evidence="3" id="KW-1185">Reference proteome</keyword>
<sequence length="489" mass="48909">MSPLRRSRMVVAALVAVTTMAATAHAAPPWSDPQPVAGGYLAQWAPIANSVALQEAGGQLGFTAGGVGFAVLGRSAGGLGYTRFSGARNAFGTVTSSSFRNVTPGGMALFGRSGVILAGPATAPTDPRARLSGAPLDVAVTRGNVTGDFSTRQVLGKGAGISPAVVTAVAANQGGDAAVAVSVPVVGRTRVVGFRSRLFVRRRTGGLFVKVMDFGRRTVGSSPAALALNGAGDVLLAWDDRESVRARMISSRGTIGKEQRLGTGGSAFLGSTNIRITAAIDSTRRMLVGWTAQRVGEGFFAGSPGIVAVASAAPGKPFGGQQTLERNLPKGAGRGIRGPAVQVAILRDRSVVAWTGSLGGVLVVRTADVTNGRAGSPQQRSGPGAASRLQGLVVGPRGGAAVVWVTNTGAAGTPAGHYAAARAAGTSAWGPAETITTAGDVSGATNALVAASPVSGQVLVLVNDPIDLAGSTIPPAGPIPLRLSVRAAP</sequence>
<feature type="signal peptide" evidence="1">
    <location>
        <begin position="1"/>
        <end position="26"/>
    </location>
</feature>
<evidence type="ECO:0000256" key="1">
    <source>
        <dbReference type="SAM" id="SignalP"/>
    </source>
</evidence>
<evidence type="ECO:0000313" key="2">
    <source>
        <dbReference type="EMBL" id="UUY04001.1"/>
    </source>
</evidence>
<accession>A0ABY5PH94</accession>
<evidence type="ECO:0000313" key="3">
    <source>
        <dbReference type="Proteomes" id="UP001058860"/>
    </source>
</evidence>
<proteinExistence type="predicted"/>
<organism evidence="2 3">
    <name type="scientific">Svornostia abyssi</name>
    <dbReference type="NCBI Taxonomy" id="2898438"/>
    <lineage>
        <taxon>Bacteria</taxon>
        <taxon>Bacillati</taxon>
        <taxon>Actinomycetota</taxon>
        <taxon>Thermoleophilia</taxon>
        <taxon>Solirubrobacterales</taxon>
        <taxon>Baekduiaceae</taxon>
        <taxon>Svornostia</taxon>
    </lineage>
</organism>
<reference evidence="3" key="1">
    <citation type="submission" date="2021-11" db="EMBL/GenBank/DDBJ databases">
        <title>Cultivation dependent microbiological survey of springs from the worlds oldest radium mine currently devoted to the extraction of radon-saturated water.</title>
        <authorList>
            <person name="Kapinusova G."/>
            <person name="Smrhova T."/>
            <person name="Strejcek M."/>
            <person name="Suman J."/>
            <person name="Jani K."/>
            <person name="Pajer P."/>
            <person name="Uhlik O."/>
        </authorList>
    </citation>
    <scope>NUCLEOTIDE SEQUENCE [LARGE SCALE GENOMIC DNA]</scope>
    <source>
        <strain evidence="3">J379</strain>
    </source>
</reference>
<keyword evidence="1" id="KW-0732">Signal</keyword>
<dbReference type="EMBL" id="CP088295">
    <property type="protein sequence ID" value="UUY04001.1"/>
    <property type="molecule type" value="Genomic_DNA"/>
</dbReference>
<feature type="chain" id="PRO_5047548209" evidence="1">
    <location>
        <begin position="27"/>
        <end position="489"/>
    </location>
</feature>
<dbReference type="Proteomes" id="UP001058860">
    <property type="component" value="Chromosome"/>
</dbReference>